<evidence type="ECO:0000313" key="2">
    <source>
        <dbReference type="EnsemblPlants" id="KQL15548"/>
    </source>
</evidence>
<sequence length="116" mass="12520">MASVSRAVWSLQRPVSNGTMTREAPSGRRSVAAPRSRRAKAVVVRSESGSGRGEHCAPARAVADVAPIQATKKVTACNSYKLNCWKQPIGEFTWFGRKLLLGAYISTHTSTPAHVK</sequence>
<dbReference type="InParanoid" id="K3ZAV6"/>
<evidence type="ECO:0000256" key="1">
    <source>
        <dbReference type="SAM" id="MobiDB-lite"/>
    </source>
</evidence>
<dbReference type="EnsemblPlants" id="KQL15548">
    <property type="protein sequence ID" value="KQL15548"/>
    <property type="gene ID" value="SETIT_023677mg"/>
</dbReference>
<dbReference type="OMA" id="AYISTHT"/>
<dbReference type="HOGENOM" id="CLU_2101148_0_0_1"/>
<dbReference type="Proteomes" id="UP000004995">
    <property type="component" value="Unassembled WGS sequence"/>
</dbReference>
<keyword evidence="3" id="KW-1185">Reference proteome</keyword>
<dbReference type="Gramene" id="KQL15548">
    <property type="protein sequence ID" value="KQL15548"/>
    <property type="gene ID" value="SETIT_023677mg"/>
</dbReference>
<reference evidence="3" key="1">
    <citation type="journal article" date="2012" name="Nat. Biotechnol.">
        <title>Reference genome sequence of the model plant Setaria.</title>
        <authorList>
            <person name="Bennetzen J.L."/>
            <person name="Schmutz J."/>
            <person name="Wang H."/>
            <person name="Percifield R."/>
            <person name="Hawkins J."/>
            <person name="Pontaroli A.C."/>
            <person name="Estep M."/>
            <person name="Feng L."/>
            <person name="Vaughn J.N."/>
            <person name="Grimwood J."/>
            <person name="Jenkins J."/>
            <person name="Barry K."/>
            <person name="Lindquist E."/>
            <person name="Hellsten U."/>
            <person name="Deshpande S."/>
            <person name="Wang X."/>
            <person name="Wu X."/>
            <person name="Mitros T."/>
            <person name="Triplett J."/>
            <person name="Yang X."/>
            <person name="Ye C.Y."/>
            <person name="Mauro-Herrera M."/>
            <person name="Wang L."/>
            <person name="Li P."/>
            <person name="Sharma M."/>
            <person name="Sharma R."/>
            <person name="Ronald P.C."/>
            <person name="Panaud O."/>
            <person name="Kellogg E.A."/>
            <person name="Brutnell T.P."/>
            <person name="Doust A.N."/>
            <person name="Tuskan G.A."/>
            <person name="Rokhsar D."/>
            <person name="Devos K.M."/>
        </authorList>
    </citation>
    <scope>NUCLEOTIDE SEQUENCE [LARGE SCALE GENOMIC DNA]</scope>
    <source>
        <strain evidence="3">cv. Yugu1</strain>
    </source>
</reference>
<dbReference type="EMBL" id="AGNK02001731">
    <property type="status" value="NOT_ANNOTATED_CDS"/>
    <property type="molecule type" value="Genomic_DNA"/>
</dbReference>
<name>K3ZAV6_SETIT</name>
<reference evidence="2" key="2">
    <citation type="submission" date="2018-08" db="UniProtKB">
        <authorList>
            <consortium name="EnsemblPlants"/>
        </authorList>
    </citation>
    <scope>IDENTIFICATION</scope>
    <source>
        <strain evidence="2">Yugu1</strain>
    </source>
</reference>
<proteinExistence type="predicted"/>
<protein>
    <submittedName>
        <fullName evidence="2">Uncharacterized protein</fullName>
    </submittedName>
</protein>
<accession>K3ZAV6</accession>
<dbReference type="STRING" id="4555.K3ZAV6"/>
<feature type="region of interest" description="Disordered" evidence="1">
    <location>
        <begin position="15"/>
        <end position="55"/>
    </location>
</feature>
<dbReference type="AlphaFoldDB" id="K3ZAV6"/>
<organism evidence="2 3">
    <name type="scientific">Setaria italica</name>
    <name type="common">Foxtail millet</name>
    <name type="synonym">Panicum italicum</name>
    <dbReference type="NCBI Taxonomy" id="4555"/>
    <lineage>
        <taxon>Eukaryota</taxon>
        <taxon>Viridiplantae</taxon>
        <taxon>Streptophyta</taxon>
        <taxon>Embryophyta</taxon>
        <taxon>Tracheophyta</taxon>
        <taxon>Spermatophyta</taxon>
        <taxon>Magnoliopsida</taxon>
        <taxon>Liliopsida</taxon>
        <taxon>Poales</taxon>
        <taxon>Poaceae</taxon>
        <taxon>PACMAD clade</taxon>
        <taxon>Panicoideae</taxon>
        <taxon>Panicodae</taxon>
        <taxon>Paniceae</taxon>
        <taxon>Cenchrinae</taxon>
        <taxon>Setaria</taxon>
    </lineage>
</organism>
<evidence type="ECO:0000313" key="3">
    <source>
        <dbReference type="Proteomes" id="UP000004995"/>
    </source>
</evidence>